<evidence type="ECO:0000256" key="3">
    <source>
        <dbReference type="ARBA" id="ARBA00022722"/>
    </source>
</evidence>
<evidence type="ECO:0000256" key="2">
    <source>
        <dbReference type="ARBA" id="ARBA00022649"/>
    </source>
</evidence>
<evidence type="ECO:0000313" key="10">
    <source>
        <dbReference type="EMBL" id="BDG73906.1"/>
    </source>
</evidence>
<organism evidence="10 11">
    <name type="scientific">Roseomonas fluvialis</name>
    <dbReference type="NCBI Taxonomy" id="1750527"/>
    <lineage>
        <taxon>Bacteria</taxon>
        <taxon>Pseudomonadati</taxon>
        <taxon>Pseudomonadota</taxon>
        <taxon>Alphaproteobacteria</taxon>
        <taxon>Acetobacterales</taxon>
        <taxon>Roseomonadaceae</taxon>
        <taxon>Roseomonas</taxon>
    </lineage>
</organism>
<keyword evidence="6 8" id="KW-0460">Magnesium</keyword>
<comment type="function">
    <text evidence="8">Toxic component of a toxin-antitoxin (TA) system. An RNase.</text>
</comment>
<dbReference type="EMBL" id="AP025637">
    <property type="protein sequence ID" value="BDG73906.1"/>
    <property type="molecule type" value="Genomic_DNA"/>
</dbReference>
<evidence type="ECO:0000313" key="11">
    <source>
        <dbReference type="Proteomes" id="UP000831327"/>
    </source>
</evidence>
<protein>
    <recommendedName>
        <fullName evidence="8">Ribonuclease VapC</fullName>
        <shortName evidence="8">RNase VapC</shortName>
        <ecNumber evidence="8">3.1.-.-</ecNumber>
    </recommendedName>
    <alternativeName>
        <fullName evidence="8">Toxin VapC</fullName>
    </alternativeName>
</protein>
<feature type="binding site" evidence="8">
    <location>
        <position position="99"/>
    </location>
    <ligand>
        <name>Mg(2+)</name>
        <dbReference type="ChEBI" id="CHEBI:18420"/>
    </ligand>
</feature>
<comment type="cofactor">
    <cofactor evidence="1 8">
        <name>Mg(2+)</name>
        <dbReference type="ChEBI" id="CHEBI:18420"/>
    </cofactor>
</comment>
<dbReference type="InterPro" id="IPR050556">
    <property type="entry name" value="Type_II_TA_system_RNase"/>
</dbReference>
<gene>
    <name evidence="8 10" type="primary">vapC</name>
    <name evidence="10" type="ORF">Rmf_38350</name>
</gene>
<dbReference type="Pfam" id="PF01850">
    <property type="entry name" value="PIN"/>
    <property type="match status" value="1"/>
</dbReference>
<keyword evidence="11" id="KW-1185">Reference proteome</keyword>
<reference evidence="10 11" key="1">
    <citation type="journal article" date="2016" name="Microbes Environ.">
        <title>Phylogenetically diverse aerobic anoxygenic phototrophic bacteria isolated from epilithic biofilms in Tama river, Japan.</title>
        <authorList>
            <person name="Hirose S."/>
            <person name="Matsuura K."/>
            <person name="Haruta S."/>
        </authorList>
    </citation>
    <scope>NUCLEOTIDE SEQUENCE [LARGE SCALE GENOMIC DNA]</scope>
    <source>
        <strain evidence="10 11">S08</strain>
    </source>
</reference>
<name>A0ABN6P5I1_9PROT</name>
<dbReference type="RefSeq" id="WP_255751357.1">
    <property type="nucleotide sequence ID" value="NZ_AP025637.1"/>
</dbReference>
<keyword evidence="5 8" id="KW-0378">Hydrolase</keyword>
<evidence type="ECO:0000256" key="1">
    <source>
        <dbReference type="ARBA" id="ARBA00001946"/>
    </source>
</evidence>
<sequence>MILDTSALMAILQKEAEAPAFGEAAAKAETIAIAAPTLVELGIVAEGLAGEVVRPRIDQLLESMRVEIVPFTAEHAALARDAWRRYGKGRHPAGLNLGDCFAYALAVARDEPLLFKGDDFARTDVKAAI</sequence>
<dbReference type="PANTHER" id="PTHR33653">
    <property type="entry name" value="RIBONUCLEASE VAPC2"/>
    <property type="match status" value="1"/>
</dbReference>
<evidence type="ECO:0000256" key="8">
    <source>
        <dbReference type="HAMAP-Rule" id="MF_00265"/>
    </source>
</evidence>
<dbReference type="Gene3D" id="3.40.50.1010">
    <property type="entry name" value="5'-nuclease"/>
    <property type="match status" value="1"/>
</dbReference>
<dbReference type="HAMAP" id="MF_00265">
    <property type="entry name" value="VapC_Nob1"/>
    <property type="match status" value="1"/>
</dbReference>
<proteinExistence type="inferred from homology"/>
<keyword evidence="4 8" id="KW-0479">Metal-binding</keyword>
<keyword evidence="8" id="KW-0800">Toxin</keyword>
<dbReference type="Proteomes" id="UP000831327">
    <property type="component" value="Chromosome"/>
</dbReference>
<evidence type="ECO:0000259" key="9">
    <source>
        <dbReference type="Pfam" id="PF01850"/>
    </source>
</evidence>
<dbReference type="InterPro" id="IPR029060">
    <property type="entry name" value="PIN-like_dom_sf"/>
</dbReference>
<dbReference type="EC" id="3.1.-.-" evidence="8"/>
<comment type="similarity">
    <text evidence="7 8">Belongs to the PINc/VapC protein family.</text>
</comment>
<evidence type="ECO:0000256" key="5">
    <source>
        <dbReference type="ARBA" id="ARBA00022801"/>
    </source>
</evidence>
<dbReference type="InterPro" id="IPR022907">
    <property type="entry name" value="VapC_family"/>
</dbReference>
<feature type="binding site" evidence="8">
    <location>
        <position position="4"/>
    </location>
    <ligand>
        <name>Mg(2+)</name>
        <dbReference type="ChEBI" id="CHEBI:18420"/>
    </ligand>
</feature>
<evidence type="ECO:0000256" key="7">
    <source>
        <dbReference type="ARBA" id="ARBA00038093"/>
    </source>
</evidence>
<dbReference type="SUPFAM" id="SSF88723">
    <property type="entry name" value="PIN domain-like"/>
    <property type="match status" value="1"/>
</dbReference>
<evidence type="ECO:0000256" key="4">
    <source>
        <dbReference type="ARBA" id="ARBA00022723"/>
    </source>
</evidence>
<evidence type="ECO:0000256" key="6">
    <source>
        <dbReference type="ARBA" id="ARBA00022842"/>
    </source>
</evidence>
<feature type="domain" description="PIN" evidence="9">
    <location>
        <begin position="1"/>
        <end position="125"/>
    </location>
</feature>
<keyword evidence="2 8" id="KW-1277">Toxin-antitoxin system</keyword>
<dbReference type="CDD" id="cd09871">
    <property type="entry name" value="PIN_MtVapC28-VapC30-like"/>
    <property type="match status" value="1"/>
</dbReference>
<keyword evidence="3 8" id="KW-0540">Nuclease</keyword>
<dbReference type="PANTHER" id="PTHR33653:SF1">
    <property type="entry name" value="RIBONUCLEASE VAPC2"/>
    <property type="match status" value="1"/>
</dbReference>
<accession>A0ABN6P5I1</accession>
<dbReference type="InterPro" id="IPR002716">
    <property type="entry name" value="PIN_dom"/>
</dbReference>